<accession>A0AC60PZU2</accession>
<gene>
    <name evidence="1" type="ORF">HPB47_026288</name>
</gene>
<name>A0AC60PZU2_IXOPE</name>
<reference evidence="1 2" key="1">
    <citation type="journal article" date="2020" name="Cell">
        <title>Large-Scale Comparative Analyses of Tick Genomes Elucidate Their Genetic Diversity and Vector Capacities.</title>
        <authorList>
            <consortium name="Tick Genome and Microbiome Consortium (TIGMIC)"/>
            <person name="Jia N."/>
            <person name="Wang J."/>
            <person name="Shi W."/>
            <person name="Du L."/>
            <person name="Sun Y."/>
            <person name="Zhan W."/>
            <person name="Jiang J.F."/>
            <person name="Wang Q."/>
            <person name="Zhang B."/>
            <person name="Ji P."/>
            <person name="Bell-Sakyi L."/>
            <person name="Cui X.M."/>
            <person name="Yuan T.T."/>
            <person name="Jiang B.G."/>
            <person name="Yang W.F."/>
            <person name="Lam T.T."/>
            <person name="Chang Q.C."/>
            <person name="Ding S.J."/>
            <person name="Wang X.J."/>
            <person name="Zhu J.G."/>
            <person name="Ruan X.D."/>
            <person name="Zhao L."/>
            <person name="Wei J.T."/>
            <person name="Ye R.Z."/>
            <person name="Que T.C."/>
            <person name="Du C.H."/>
            <person name="Zhou Y.H."/>
            <person name="Cheng J.X."/>
            <person name="Dai P.F."/>
            <person name="Guo W.B."/>
            <person name="Han X.H."/>
            <person name="Huang E.J."/>
            <person name="Li L.F."/>
            <person name="Wei W."/>
            <person name="Gao Y.C."/>
            <person name="Liu J.Z."/>
            <person name="Shao H.Z."/>
            <person name="Wang X."/>
            <person name="Wang C.C."/>
            <person name="Yang T.C."/>
            <person name="Huo Q.B."/>
            <person name="Li W."/>
            <person name="Chen H.Y."/>
            <person name="Chen S.E."/>
            <person name="Zhou L.G."/>
            <person name="Ni X.B."/>
            <person name="Tian J.H."/>
            <person name="Sheng Y."/>
            <person name="Liu T."/>
            <person name="Pan Y.S."/>
            <person name="Xia L.Y."/>
            <person name="Li J."/>
            <person name="Zhao F."/>
            <person name="Cao W.C."/>
        </authorList>
    </citation>
    <scope>NUCLEOTIDE SEQUENCE [LARGE SCALE GENOMIC DNA]</scope>
    <source>
        <strain evidence="1">Iper-2018</strain>
    </source>
</reference>
<dbReference type="Proteomes" id="UP000805193">
    <property type="component" value="Unassembled WGS sequence"/>
</dbReference>
<comment type="caution">
    <text evidence="1">The sequence shown here is derived from an EMBL/GenBank/DDBJ whole genome shotgun (WGS) entry which is preliminary data.</text>
</comment>
<sequence>MEQVMDSFGTCAAHSVLMASPYVPPLMLLVLLHLSAPSSALSFTYHELGEVNAYLTRLASENRELVTLQLLGKTWKGLTHQGSAQPVTREVALQLVDYVVENKQNNQDVAWLLDNARLSVVPSVNVDGSDASIPGECIGMVGDTNTNGVAINKNFPGAFERGGGNGRTLEPESAAVLRLERACPAVLSVLLFGGLLGVLYPYDDVPGPEATWARGMDVAPDRDVMEDMAREYVSQLGAAQQCPDKPPVGEHGYASGADYSHVSGSLADYTYAYEGSLALSVYVGCCKYDHAQRLRPTFDRHRTPLLRMLRRAGNGVRGTVLNRRSEPIARALLTIHNRTVGFRTNERGEFWRILLPGSYTLLASADGYLPAAVDFQVVSKQATTLEVKLYSGYRYET</sequence>
<proteinExistence type="predicted"/>
<keyword evidence="2" id="KW-1185">Reference proteome</keyword>
<protein>
    <submittedName>
        <fullName evidence="1">Uncharacterized protein</fullName>
    </submittedName>
</protein>
<evidence type="ECO:0000313" key="1">
    <source>
        <dbReference type="EMBL" id="KAG0426627.1"/>
    </source>
</evidence>
<organism evidence="1 2">
    <name type="scientific">Ixodes persulcatus</name>
    <name type="common">Taiga tick</name>
    <dbReference type="NCBI Taxonomy" id="34615"/>
    <lineage>
        <taxon>Eukaryota</taxon>
        <taxon>Metazoa</taxon>
        <taxon>Ecdysozoa</taxon>
        <taxon>Arthropoda</taxon>
        <taxon>Chelicerata</taxon>
        <taxon>Arachnida</taxon>
        <taxon>Acari</taxon>
        <taxon>Parasitiformes</taxon>
        <taxon>Ixodida</taxon>
        <taxon>Ixodoidea</taxon>
        <taxon>Ixodidae</taxon>
        <taxon>Ixodinae</taxon>
        <taxon>Ixodes</taxon>
    </lineage>
</organism>
<evidence type="ECO:0000313" key="2">
    <source>
        <dbReference type="Proteomes" id="UP000805193"/>
    </source>
</evidence>
<dbReference type="EMBL" id="JABSTQ010009701">
    <property type="protein sequence ID" value="KAG0426627.1"/>
    <property type="molecule type" value="Genomic_DNA"/>
</dbReference>